<dbReference type="AlphaFoldDB" id="W5W5I9"/>
<dbReference type="InterPro" id="IPR039556">
    <property type="entry name" value="ICL/PEPM"/>
</dbReference>
<dbReference type="PROSITE" id="PS01124">
    <property type="entry name" value="HTH_ARAC_FAMILY_2"/>
    <property type="match status" value="1"/>
</dbReference>
<dbReference type="SUPFAM" id="SSF48264">
    <property type="entry name" value="Cytochrome P450"/>
    <property type="match status" value="1"/>
</dbReference>
<dbReference type="PATRIC" id="fig|1449976.3.peg.2352"/>
<protein>
    <submittedName>
        <fullName evidence="2">PEP phosphonomutase-like protein</fullName>
    </submittedName>
</protein>
<evidence type="ECO:0000259" key="1">
    <source>
        <dbReference type="PROSITE" id="PS01124"/>
    </source>
</evidence>
<sequence length="516" mass="53936">MPQTRSGHSVDWAQLATDLGYHDQAHLVRDFTTTIGQPPAHYAAGHPSPMETCRRQRTRVAVHAVSFRPGPNRCPATVDRVLTDPTYTVPAVPPADTGVAWLRAHVARFSEGADHRRRRALAEDFLAAVDAESLRRPGNPVANLAEALGLPRAVAAEVAVVARSYQPHTPVTEEADAAVARLVAACGGGWDEATANRIGLLVQACDATIALIVGRQPPVPVTRRVAPSGETVEVDLADTPFGAGRHACPGREHAEALADGALAFHRLHCGEQPLLLPNAWDFASAAALAGAGFPAVGTTSLGVAAAHGIPDAAGLTLAETLALARRLVRLPVPVTVDIEAGFGCDPHELAAQLWELGVAGVTIEDGRGAGLADPAEQARLVRGVKEGGPGLFVNARVDTHWLAVGQDSTIDRALRYVDAGADGVFVPGLRDERGIAAVVDAVPAPVNVLAQLDIHTLAGLGVRRVSTGSLLFRAALGSAVTAARAVRDGEPVGHPLGYQEVQDLIVTATPRRSRPH</sequence>
<dbReference type="Pfam" id="PF13714">
    <property type="entry name" value="PEP_mutase"/>
    <property type="match status" value="1"/>
</dbReference>
<dbReference type="STRING" id="1449976.KALB_2353"/>
<dbReference type="Gene3D" id="3.20.20.60">
    <property type="entry name" value="Phosphoenolpyruvate-binding domains"/>
    <property type="match status" value="1"/>
</dbReference>
<feature type="domain" description="HTH araC/xylS-type" evidence="1">
    <location>
        <begin position="1"/>
        <end position="45"/>
    </location>
</feature>
<dbReference type="Proteomes" id="UP000019225">
    <property type="component" value="Chromosome"/>
</dbReference>
<dbReference type="GO" id="GO:0003700">
    <property type="term" value="F:DNA-binding transcription factor activity"/>
    <property type="evidence" value="ECO:0007669"/>
    <property type="project" value="InterPro"/>
</dbReference>
<name>W5W5I9_9PSEU</name>
<dbReference type="PROSITE" id="PS00086">
    <property type="entry name" value="CYTOCHROME_P450"/>
    <property type="match status" value="1"/>
</dbReference>
<evidence type="ECO:0000313" key="2">
    <source>
        <dbReference type="EMBL" id="AHH95721.1"/>
    </source>
</evidence>
<dbReference type="GO" id="GO:0043565">
    <property type="term" value="F:sequence-specific DNA binding"/>
    <property type="evidence" value="ECO:0007669"/>
    <property type="project" value="InterPro"/>
</dbReference>
<dbReference type="SUPFAM" id="SSF51621">
    <property type="entry name" value="Phosphoenolpyruvate/pyruvate domain"/>
    <property type="match status" value="1"/>
</dbReference>
<dbReference type="EMBL" id="CP007155">
    <property type="protein sequence ID" value="AHH95721.1"/>
    <property type="molecule type" value="Genomic_DNA"/>
</dbReference>
<proteinExistence type="predicted"/>
<dbReference type="CDD" id="cd00377">
    <property type="entry name" value="ICL_PEPM"/>
    <property type="match status" value="1"/>
</dbReference>
<dbReference type="PANTHER" id="PTHR42905">
    <property type="entry name" value="PHOSPHOENOLPYRUVATE CARBOXYLASE"/>
    <property type="match status" value="1"/>
</dbReference>
<dbReference type="eggNOG" id="COG2513">
    <property type="taxonomic scope" value="Bacteria"/>
</dbReference>
<reference evidence="2 3" key="1">
    <citation type="journal article" date="2014" name="BMC Genomics">
        <title>Complete genome sequence of producer of the glycopeptide antibiotic Aculeximycin Kutzneria albida DSM 43870T, a representative of minor genus of Pseudonocardiaceae.</title>
        <authorList>
            <person name="Rebets Y."/>
            <person name="Tokovenko B."/>
            <person name="Lushchyk I."/>
            <person name="Ruckert C."/>
            <person name="Zaburannyi N."/>
            <person name="Bechthold A."/>
            <person name="Kalinowski J."/>
            <person name="Luzhetskyy A."/>
        </authorList>
    </citation>
    <scope>NUCLEOTIDE SEQUENCE [LARGE SCALE GENOMIC DNA]</scope>
    <source>
        <strain evidence="2">DSM 43870</strain>
    </source>
</reference>
<dbReference type="GO" id="GO:0005506">
    <property type="term" value="F:iron ion binding"/>
    <property type="evidence" value="ECO:0007669"/>
    <property type="project" value="InterPro"/>
</dbReference>
<dbReference type="GO" id="GO:0020037">
    <property type="term" value="F:heme binding"/>
    <property type="evidence" value="ECO:0007669"/>
    <property type="project" value="InterPro"/>
</dbReference>
<gene>
    <name evidence="2" type="ORF">KALB_2353</name>
</gene>
<accession>W5W5I9</accession>
<keyword evidence="3" id="KW-1185">Reference proteome</keyword>
<dbReference type="InterPro" id="IPR040442">
    <property type="entry name" value="Pyrv_kinase-like_dom_sf"/>
</dbReference>
<organism evidence="2 3">
    <name type="scientific">Kutzneria albida DSM 43870</name>
    <dbReference type="NCBI Taxonomy" id="1449976"/>
    <lineage>
        <taxon>Bacteria</taxon>
        <taxon>Bacillati</taxon>
        <taxon>Actinomycetota</taxon>
        <taxon>Actinomycetes</taxon>
        <taxon>Pseudonocardiales</taxon>
        <taxon>Pseudonocardiaceae</taxon>
        <taxon>Kutzneria</taxon>
    </lineage>
</organism>
<dbReference type="InterPro" id="IPR036396">
    <property type="entry name" value="Cyt_P450_sf"/>
</dbReference>
<dbReference type="KEGG" id="kal:KALB_2353"/>
<dbReference type="PANTHER" id="PTHR42905:SF16">
    <property type="entry name" value="CARBOXYPHOSPHONOENOLPYRUVATE PHOSPHONOMUTASE-LIKE PROTEIN (AFU_ORTHOLOGUE AFUA_5G07230)"/>
    <property type="match status" value="1"/>
</dbReference>
<dbReference type="HOGENOM" id="CLU_640740_0_0_11"/>
<dbReference type="GO" id="GO:0016705">
    <property type="term" value="F:oxidoreductase activity, acting on paired donors, with incorporation or reduction of molecular oxygen"/>
    <property type="evidence" value="ECO:0007669"/>
    <property type="project" value="InterPro"/>
</dbReference>
<dbReference type="InterPro" id="IPR015813">
    <property type="entry name" value="Pyrv/PenolPyrv_kinase-like_dom"/>
</dbReference>
<dbReference type="InterPro" id="IPR018060">
    <property type="entry name" value="HTH_AraC"/>
</dbReference>
<dbReference type="GO" id="GO:0004497">
    <property type="term" value="F:monooxygenase activity"/>
    <property type="evidence" value="ECO:0007669"/>
    <property type="project" value="InterPro"/>
</dbReference>
<evidence type="ECO:0000313" key="3">
    <source>
        <dbReference type="Proteomes" id="UP000019225"/>
    </source>
</evidence>
<dbReference type="InterPro" id="IPR017972">
    <property type="entry name" value="Cyt_P450_CS"/>
</dbReference>